<evidence type="ECO:0000256" key="2">
    <source>
        <dbReference type="ARBA" id="ARBA00006484"/>
    </source>
</evidence>
<dbReference type="PRINTS" id="PR00081">
    <property type="entry name" value="GDHRDH"/>
</dbReference>
<keyword evidence="3" id="KW-0560">Oxidoreductase</keyword>
<evidence type="ECO:0000256" key="7">
    <source>
        <dbReference type="ARBA" id="ARBA00038959"/>
    </source>
</evidence>
<dbReference type="Proteomes" id="UP001108240">
    <property type="component" value="Unplaced"/>
</dbReference>
<dbReference type="Ensembl" id="ENSCCRT00000029092.2">
    <property type="protein sequence ID" value="ENSCCRP00000026825.2"/>
    <property type="gene ID" value="ENSCCRG00000014537.2"/>
</dbReference>
<evidence type="ECO:0000256" key="16">
    <source>
        <dbReference type="SAM" id="Phobius"/>
    </source>
</evidence>
<evidence type="ECO:0000256" key="13">
    <source>
        <dbReference type="ARBA" id="ARBA00043199"/>
    </source>
</evidence>
<comment type="similarity">
    <text evidence="2 15">Belongs to the short-chain dehydrogenases/reductases (SDR) family.</text>
</comment>
<dbReference type="AlphaFoldDB" id="A0A8C1H679"/>
<dbReference type="PRINTS" id="PR00080">
    <property type="entry name" value="SDRFAMILY"/>
</dbReference>
<evidence type="ECO:0000256" key="14">
    <source>
        <dbReference type="ARBA" id="ARBA00049550"/>
    </source>
</evidence>
<dbReference type="GO" id="GO:0016617">
    <property type="term" value="F:4-oxoproline reductase activity"/>
    <property type="evidence" value="ECO:0007669"/>
    <property type="project" value="UniProtKB-EC"/>
</dbReference>
<dbReference type="EC" id="1.1.1.104" evidence="6"/>
<keyword evidence="16" id="KW-1133">Transmembrane helix</keyword>
<dbReference type="EC" id="1.1.1.30" evidence="7"/>
<evidence type="ECO:0000256" key="10">
    <source>
        <dbReference type="ARBA" id="ARBA00042309"/>
    </source>
</evidence>
<dbReference type="GO" id="GO:0005737">
    <property type="term" value="C:cytoplasm"/>
    <property type="evidence" value="ECO:0007669"/>
    <property type="project" value="TreeGrafter"/>
</dbReference>
<keyword evidence="16" id="KW-0812">Transmembrane</keyword>
<evidence type="ECO:0000256" key="15">
    <source>
        <dbReference type="RuleBase" id="RU000363"/>
    </source>
</evidence>
<evidence type="ECO:0000256" key="5">
    <source>
        <dbReference type="ARBA" id="ARBA00034698"/>
    </source>
</evidence>
<evidence type="ECO:0000256" key="9">
    <source>
        <dbReference type="ARBA" id="ARBA00041727"/>
    </source>
</evidence>
<evidence type="ECO:0000313" key="17">
    <source>
        <dbReference type="Ensembl" id="ENSCCRP00000026825.2"/>
    </source>
</evidence>
<evidence type="ECO:0000256" key="3">
    <source>
        <dbReference type="ARBA" id="ARBA00023002"/>
    </source>
</evidence>
<dbReference type="InterPro" id="IPR002347">
    <property type="entry name" value="SDR_fam"/>
</dbReference>
<proteinExistence type="inferred from homology"/>
<protein>
    <recommendedName>
        <fullName evidence="8">Dehydrogenase/reductase SDR family member 6</fullName>
        <ecNumber evidence="6">1.1.1.104</ecNumber>
        <ecNumber evidence="7">1.1.1.30</ecNumber>
    </recommendedName>
    <alternativeName>
        <fullName evidence="12">(R)-beta-hydroxybutyrate dehydrogenase</fullName>
    </alternativeName>
    <alternativeName>
        <fullName evidence="10">3-hydroxybutyrate dehydrogenase type 2</fullName>
    </alternativeName>
    <alternativeName>
        <fullName evidence="13">4-oxo-L-proline reductase</fullName>
    </alternativeName>
    <alternativeName>
        <fullName evidence="11">Oxidoreductase UCPA</fullName>
    </alternativeName>
    <alternativeName>
        <fullName evidence="9">Short chain dehydrogenase/reductase family 15C member 1</fullName>
    </alternativeName>
</protein>
<comment type="catalytic activity">
    <reaction evidence="14">
        <text>(R)-3-hydroxybutanoate + NAD(+) = acetoacetate + NADH + H(+)</text>
        <dbReference type="Rhea" id="RHEA:20521"/>
        <dbReference type="ChEBI" id="CHEBI:10983"/>
        <dbReference type="ChEBI" id="CHEBI:13705"/>
        <dbReference type="ChEBI" id="CHEBI:15378"/>
        <dbReference type="ChEBI" id="CHEBI:57540"/>
        <dbReference type="ChEBI" id="CHEBI:57945"/>
        <dbReference type="EC" id="1.1.1.30"/>
    </reaction>
</comment>
<evidence type="ECO:0000256" key="6">
    <source>
        <dbReference type="ARBA" id="ARBA00038956"/>
    </source>
</evidence>
<accession>A0A8C1H679</accession>
<evidence type="ECO:0000256" key="4">
    <source>
        <dbReference type="ARBA" id="ARBA00023027"/>
    </source>
</evidence>
<dbReference type="InterPro" id="IPR051122">
    <property type="entry name" value="SDR_DHRS6-like"/>
</dbReference>
<comment type="pathway">
    <text evidence="1">Siderophore biosynthesis.</text>
</comment>
<reference evidence="17" key="2">
    <citation type="submission" date="2025-09" db="UniProtKB">
        <authorList>
            <consortium name="Ensembl"/>
        </authorList>
    </citation>
    <scope>IDENTIFICATION</scope>
</reference>
<sequence>MLEINCFSSRVLLLSGFCMIPGVFFYSLAFLGIKTKVVDVTKKDQVESLAKDFDYVDVLFNVAGFVFLIKSSESISSESDWDFTMNVNVCSMNLMIKAFLFFLIHLYIDAACKSGNIINTAFVASSIEGVVNRCVYSTFKAAIIGLTKSVAADFLEQGIRCSCICPDFMARQKTGRLCTLEEDFLQSAYVTGREAIIDGGWRL</sequence>
<organism evidence="17 18">
    <name type="scientific">Cyprinus carpio carpio</name>
    <dbReference type="NCBI Taxonomy" id="630221"/>
    <lineage>
        <taxon>Eukaryota</taxon>
        <taxon>Metazoa</taxon>
        <taxon>Chordata</taxon>
        <taxon>Craniata</taxon>
        <taxon>Vertebrata</taxon>
        <taxon>Euteleostomi</taxon>
        <taxon>Actinopterygii</taxon>
        <taxon>Neopterygii</taxon>
        <taxon>Teleostei</taxon>
        <taxon>Ostariophysi</taxon>
        <taxon>Cypriniformes</taxon>
        <taxon>Cyprinidae</taxon>
        <taxon>Cyprininae</taxon>
        <taxon>Cyprinus</taxon>
    </lineage>
</organism>
<evidence type="ECO:0000256" key="12">
    <source>
        <dbReference type="ARBA" id="ARBA00043083"/>
    </source>
</evidence>
<dbReference type="GO" id="GO:0003858">
    <property type="term" value="F:3-hydroxybutyrate dehydrogenase activity"/>
    <property type="evidence" value="ECO:0007669"/>
    <property type="project" value="UniProtKB-EC"/>
</dbReference>
<evidence type="ECO:0000256" key="1">
    <source>
        <dbReference type="ARBA" id="ARBA00004924"/>
    </source>
</evidence>
<dbReference type="GO" id="GO:0019290">
    <property type="term" value="P:siderophore biosynthetic process"/>
    <property type="evidence" value="ECO:0007669"/>
    <property type="project" value="TreeGrafter"/>
</dbReference>
<evidence type="ECO:0000313" key="18">
    <source>
        <dbReference type="Proteomes" id="UP001108240"/>
    </source>
</evidence>
<keyword evidence="16" id="KW-0472">Membrane</keyword>
<feature type="transmembrane region" description="Helical" evidence="16">
    <location>
        <begin position="12"/>
        <end position="33"/>
    </location>
</feature>
<dbReference type="PANTHER" id="PTHR43477">
    <property type="entry name" value="DIHYDROANTICAPSIN 7-DEHYDROGENASE"/>
    <property type="match status" value="1"/>
</dbReference>
<reference evidence="17" key="1">
    <citation type="submission" date="2025-08" db="UniProtKB">
        <authorList>
            <consortium name="Ensembl"/>
        </authorList>
    </citation>
    <scope>IDENTIFICATION</scope>
</reference>
<dbReference type="InterPro" id="IPR036291">
    <property type="entry name" value="NAD(P)-bd_dom_sf"/>
</dbReference>
<dbReference type="SUPFAM" id="SSF51735">
    <property type="entry name" value="NAD(P)-binding Rossmann-fold domains"/>
    <property type="match status" value="1"/>
</dbReference>
<keyword evidence="4" id="KW-0520">NAD</keyword>
<evidence type="ECO:0000256" key="11">
    <source>
        <dbReference type="ARBA" id="ARBA00042565"/>
    </source>
</evidence>
<dbReference type="Gene3D" id="3.40.50.720">
    <property type="entry name" value="NAD(P)-binding Rossmann-like Domain"/>
    <property type="match status" value="1"/>
</dbReference>
<comment type="pathway">
    <text evidence="5">Amino-acid metabolism.</text>
</comment>
<dbReference type="Pfam" id="PF00106">
    <property type="entry name" value="adh_short"/>
    <property type="match status" value="1"/>
</dbReference>
<evidence type="ECO:0000256" key="8">
    <source>
        <dbReference type="ARBA" id="ARBA00039194"/>
    </source>
</evidence>
<dbReference type="GeneTree" id="ENSGT00940000156721"/>
<feature type="transmembrane region" description="Helical" evidence="16">
    <location>
        <begin position="90"/>
        <end position="108"/>
    </location>
</feature>
<name>A0A8C1H679_CYPCA</name>
<keyword evidence="18" id="KW-1185">Reference proteome</keyword>
<dbReference type="PANTHER" id="PTHR43477:SF4">
    <property type="entry name" value="DEHYDROGENASE_REDUCTASE SDR FAMILY MEMBER 6"/>
    <property type="match status" value="1"/>
</dbReference>